<evidence type="ECO:0000313" key="3">
    <source>
        <dbReference type="Proteomes" id="UP000033200"/>
    </source>
</evidence>
<dbReference type="Pfam" id="PF12706">
    <property type="entry name" value="Lactamase_B_2"/>
    <property type="match status" value="1"/>
</dbReference>
<dbReference type="eggNOG" id="COG1235">
    <property type="taxonomic scope" value="Bacteria"/>
</dbReference>
<keyword evidence="3" id="KW-1185">Reference proteome</keyword>
<dbReference type="EMBL" id="CP009571">
    <property type="protein sequence ID" value="AIT05551.1"/>
    <property type="molecule type" value="Genomic_DNA"/>
</dbReference>
<dbReference type="Gene3D" id="3.60.15.10">
    <property type="entry name" value="Ribonuclease Z/Hydroxyacylglutathione hydrolase-like"/>
    <property type="match status" value="1"/>
</dbReference>
<proteinExistence type="predicted"/>
<gene>
    <name evidence="2" type="ORF">MC45_03065</name>
</gene>
<dbReference type="PANTHER" id="PTHR42663">
    <property type="entry name" value="HYDROLASE C777.06C-RELATED-RELATED"/>
    <property type="match status" value="1"/>
</dbReference>
<evidence type="ECO:0000313" key="2">
    <source>
        <dbReference type="EMBL" id="AIT05551.1"/>
    </source>
</evidence>
<dbReference type="AlphaFoldDB" id="A0A097EDA3"/>
<dbReference type="SMART" id="SM00849">
    <property type="entry name" value="Lactamase_B"/>
    <property type="match status" value="1"/>
</dbReference>
<evidence type="ECO:0000259" key="1">
    <source>
        <dbReference type="SMART" id="SM00849"/>
    </source>
</evidence>
<dbReference type="KEGG" id="stax:MC45_03065"/>
<sequence>MKVRILGSGTSSGVPRIGNDWGACDPGEPRNRRTRASLLVEHDGTRILIDTGPDMREQLLAADVAAVDAIIWTHDHADHCHGIDDVRQIYHALGRPVQGFARPKTLAALHEKFTYVFAGRQGYPPTLQAAELPDRLTIGSITIDVVDQPHGHITSAGLRFSAGDAVVGYATDFHELTPAMRALYTGLDVWIVDALRYAPHPTHPDVPAVLDWIEQLRPGRSAFIHMDHSMDYATLMATLPPGVEPGYDGLEFTP</sequence>
<dbReference type="InterPro" id="IPR001279">
    <property type="entry name" value="Metallo-B-lactamas"/>
</dbReference>
<accession>A0A097EDA3</accession>
<organism evidence="2 3">
    <name type="scientific">Sphingomonas taxi</name>
    <dbReference type="NCBI Taxonomy" id="1549858"/>
    <lineage>
        <taxon>Bacteria</taxon>
        <taxon>Pseudomonadati</taxon>
        <taxon>Pseudomonadota</taxon>
        <taxon>Alphaproteobacteria</taxon>
        <taxon>Sphingomonadales</taxon>
        <taxon>Sphingomonadaceae</taxon>
        <taxon>Sphingomonas</taxon>
    </lineage>
</organism>
<protein>
    <submittedName>
        <fullName evidence="2">Beta-lactamase</fullName>
    </submittedName>
</protein>
<dbReference type="STRING" id="1549858.MC45_03065"/>
<dbReference type="RefSeq" id="WP_038659363.1">
    <property type="nucleotide sequence ID" value="NZ_CP009571.1"/>
</dbReference>
<dbReference type="PANTHER" id="PTHR42663:SF6">
    <property type="entry name" value="HYDROLASE C777.06C-RELATED"/>
    <property type="match status" value="1"/>
</dbReference>
<name>A0A097EDA3_9SPHN</name>
<feature type="domain" description="Metallo-beta-lactamase" evidence="1">
    <location>
        <begin position="34"/>
        <end position="225"/>
    </location>
</feature>
<dbReference type="SUPFAM" id="SSF56281">
    <property type="entry name" value="Metallo-hydrolase/oxidoreductase"/>
    <property type="match status" value="1"/>
</dbReference>
<dbReference type="InterPro" id="IPR036866">
    <property type="entry name" value="RibonucZ/Hydroxyglut_hydro"/>
</dbReference>
<dbReference type="HOGENOM" id="CLU_044538_2_1_5"/>
<dbReference type="Proteomes" id="UP000033200">
    <property type="component" value="Chromosome"/>
</dbReference>
<reference evidence="2 3" key="1">
    <citation type="submission" date="2014-09" db="EMBL/GenBank/DDBJ databases">
        <title>Using Illumina technology Improving SMRT sequencing Genome Assembly by RASTools.</title>
        <authorList>
            <person name="Zhou Y."/>
            <person name="Ma T."/>
            <person name="Liu T."/>
        </authorList>
    </citation>
    <scope>NUCLEOTIDE SEQUENCE [LARGE SCALE GENOMIC DNA]</scope>
    <source>
        <strain evidence="2 3">ATCC 55669</strain>
    </source>
</reference>
<dbReference type="CDD" id="cd16279">
    <property type="entry name" value="metallo-hydrolase-like_MBL-fold"/>
    <property type="match status" value="1"/>
</dbReference>